<keyword evidence="1" id="KW-1133">Transmembrane helix</keyword>
<evidence type="ECO:0000313" key="3">
    <source>
        <dbReference type="Proteomes" id="UP001589833"/>
    </source>
</evidence>
<evidence type="ECO:0000313" key="2">
    <source>
        <dbReference type="EMBL" id="MFC0561193.1"/>
    </source>
</evidence>
<feature type="transmembrane region" description="Helical" evidence="1">
    <location>
        <begin position="16"/>
        <end position="35"/>
    </location>
</feature>
<dbReference type="EMBL" id="JBHLTR010000054">
    <property type="protein sequence ID" value="MFC0561193.1"/>
    <property type="molecule type" value="Genomic_DNA"/>
</dbReference>
<comment type="caution">
    <text evidence="2">The sequence shown here is derived from an EMBL/GenBank/DDBJ whole genome shotgun (WGS) entry which is preliminary data.</text>
</comment>
<protein>
    <submittedName>
        <fullName evidence="2">Uncharacterized protein</fullName>
    </submittedName>
</protein>
<keyword evidence="1" id="KW-0472">Membrane</keyword>
<keyword evidence="3" id="KW-1185">Reference proteome</keyword>
<dbReference type="Proteomes" id="UP001589833">
    <property type="component" value="Unassembled WGS sequence"/>
</dbReference>
<reference evidence="2 3" key="1">
    <citation type="submission" date="2024-09" db="EMBL/GenBank/DDBJ databases">
        <authorList>
            <person name="Sun Q."/>
            <person name="Mori K."/>
        </authorList>
    </citation>
    <scope>NUCLEOTIDE SEQUENCE [LARGE SCALE GENOMIC DNA]</scope>
    <source>
        <strain evidence="2 3">NCAIM B.02301</strain>
    </source>
</reference>
<feature type="transmembrane region" description="Helical" evidence="1">
    <location>
        <begin position="47"/>
        <end position="78"/>
    </location>
</feature>
<evidence type="ECO:0000256" key="1">
    <source>
        <dbReference type="SAM" id="Phobius"/>
    </source>
</evidence>
<keyword evidence="1" id="KW-0812">Transmembrane</keyword>
<name>A0ABV6NKB1_9BACI</name>
<gene>
    <name evidence="2" type="ORF">ACFFH4_19790</name>
</gene>
<sequence>MIVYVVTASNVNGIQALFYGVAVGLHFIAVSHDLWRKNPTLYNVIGRYVITIGIIIGWAMGTLVTLSSFTQSLIFAFISGGP</sequence>
<accession>A0ABV6NKB1</accession>
<proteinExistence type="predicted"/>
<organism evidence="2 3">
    <name type="scientific">Halalkalibacter alkalisediminis</name>
    <dbReference type="NCBI Taxonomy" id="935616"/>
    <lineage>
        <taxon>Bacteria</taxon>
        <taxon>Bacillati</taxon>
        <taxon>Bacillota</taxon>
        <taxon>Bacilli</taxon>
        <taxon>Bacillales</taxon>
        <taxon>Bacillaceae</taxon>
        <taxon>Halalkalibacter</taxon>
    </lineage>
</organism>